<dbReference type="PANTHER" id="PTHR10924:SF6">
    <property type="entry name" value="SOLUTE CARRIER FAMILY 49 MEMBER A3"/>
    <property type="match status" value="1"/>
</dbReference>
<evidence type="ECO:0000256" key="1">
    <source>
        <dbReference type="ARBA" id="ARBA00004141"/>
    </source>
</evidence>
<protein>
    <submittedName>
        <fullName evidence="7">Uncharacterized protein</fullName>
    </submittedName>
</protein>
<evidence type="ECO:0000256" key="4">
    <source>
        <dbReference type="ARBA" id="ARBA00023136"/>
    </source>
</evidence>
<keyword evidence="2 5" id="KW-0812">Transmembrane</keyword>
<keyword evidence="8" id="KW-1185">Reference proteome</keyword>
<evidence type="ECO:0000256" key="5">
    <source>
        <dbReference type="SAM" id="Phobius"/>
    </source>
</evidence>
<dbReference type="InterPro" id="IPR049680">
    <property type="entry name" value="FLVCR1-2_SLC49-like"/>
</dbReference>
<comment type="subcellular location">
    <subcellularLocation>
        <location evidence="1">Membrane</location>
        <topology evidence="1">Multi-pass membrane protein</topology>
    </subcellularLocation>
</comment>
<dbReference type="PANTHER" id="PTHR10924">
    <property type="entry name" value="MAJOR FACILITATOR SUPERFAMILY PROTEIN-RELATED"/>
    <property type="match status" value="1"/>
</dbReference>
<accession>A0A815J8F7</accession>
<gene>
    <name evidence="7" type="ORF">JXQ802_LOCUS33563</name>
    <name evidence="6" type="ORF">PYM288_LOCUS21946</name>
</gene>
<evidence type="ECO:0000313" key="6">
    <source>
        <dbReference type="EMBL" id="CAF1145655.1"/>
    </source>
</evidence>
<evidence type="ECO:0000256" key="2">
    <source>
        <dbReference type="ARBA" id="ARBA00022692"/>
    </source>
</evidence>
<dbReference type="InterPro" id="IPR036259">
    <property type="entry name" value="MFS_trans_sf"/>
</dbReference>
<feature type="transmembrane region" description="Helical" evidence="5">
    <location>
        <begin position="153"/>
        <end position="175"/>
    </location>
</feature>
<keyword evidence="3 5" id="KW-1133">Transmembrane helix</keyword>
<dbReference type="Proteomes" id="UP000663870">
    <property type="component" value="Unassembled WGS sequence"/>
</dbReference>
<dbReference type="AlphaFoldDB" id="A0A815J8F7"/>
<keyword evidence="4 5" id="KW-0472">Membrane</keyword>
<dbReference type="Proteomes" id="UP000663854">
    <property type="component" value="Unassembled WGS sequence"/>
</dbReference>
<dbReference type="SUPFAM" id="SSF103473">
    <property type="entry name" value="MFS general substrate transporter"/>
    <property type="match status" value="1"/>
</dbReference>
<dbReference type="EMBL" id="CAJNOH010000903">
    <property type="protein sequence ID" value="CAF1145655.1"/>
    <property type="molecule type" value="Genomic_DNA"/>
</dbReference>
<feature type="transmembrane region" description="Helical" evidence="5">
    <location>
        <begin position="120"/>
        <end position="144"/>
    </location>
</feature>
<name>A0A815J8F7_9BILA</name>
<evidence type="ECO:0000313" key="7">
    <source>
        <dbReference type="EMBL" id="CAF1378963.1"/>
    </source>
</evidence>
<feature type="transmembrane region" description="Helical" evidence="5">
    <location>
        <begin position="19"/>
        <end position="39"/>
    </location>
</feature>
<proteinExistence type="predicted"/>
<dbReference type="Gene3D" id="1.20.1250.20">
    <property type="entry name" value="MFS general substrate transporter like domains"/>
    <property type="match status" value="1"/>
</dbReference>
<organism evidence="7 8">
    <name type="scientific">Rotaria sordida</name>
    <dbReference type="NCBI Taxonomy" id="392033"/>
    <lineage>
        <taxon>Eukaryota</taxon>
        <taxon>Metazoa</taxon>
        <taxon>Spiralia</taxon>
        <taxon>Gnathifera</taxon>
        <taxon>Rotifera</taxon>
        <taxon>Eurotatoria</taxon>
        <taxon>Bdelloidea</taxon>
        <taxon>Philodinida</taxon>
        <taxon>Philodinidae</taxon>
        <taxon>Rotaria</taxon>
    </lineage>
</organism>
<feature type="transmembrane region" description="Helical" evidence="5">
    <location>
        <begin position="208"/>
        <end position="230"/>
    </location>
</feature>
<comment type="caution">
    <text evidence="7">The sequence shown here is derived from an EMBL/GenBank/DDBJ whole genome shotgun (WGS) entry which is preliminary data.</text>
</comment>
<dbReference type="GO" id="GO:0016020">
    <property type="term" value="C:membrane"/>
    <property type="evidence" value="ECO:0007669"/>
    <property type="project" value="UniProtKB-SubCell"/>
</dbReference>
<sequence>MPETGVPTYRVYGIRWIQLIVYVLATFANAMCSMTFSPIESEASKFYSISTAEVNTLTIIFLFLYVNWYNIIHMVITNIFNAYNNDYWIYIKFRSIGAPFFLNSTALFAARWFPPSQCDIVTAICSMAYPLGLAIGSLVPSFIVNDPPTSKEFFILLISEAGFTVLTVFLLIIIFRSGPPTPPSPSEEYYQTINLKEDLINLLTNRHYLILLMGFGLGLALFNTITTLLYQLI</sequence>
<reference evidence="7" key="1">
    <citation type="submission" date="2021-02" db="EMBL/GenBank/DDBJ databases">
        <authorList>
            <person name="Nowell W R."/>
        </authorList>
    </citation>
    <scope>NUCLEOTIDE SEQUENCE</scope>
</reference>
<evidence type="ECO:0000313" key="8">
    <source>
        <dbReference type="Proteomes" id="UP000663870"/>
    </source>
</evidence>
<dbReference type="EMBL" id="CAJNOL010001541">
    <property type="protein sequence ID" value="CAF1378963.1"/>
    <property type="molecule type" value="Genomic_DNA"/>
</dbReference>
<feature type="transmembrane region" description="Helical" evidence="5">
    <location>
        <begin position="95"/>
        <end position="114"/>
    </location>
</feature>
<evidence type="ECO:0000256" key="3">
    <source>
        <dbReference type="ARBA" id="ARBA00022989"/>
    </source>
</evidence>